<evidence type="ECO:0000313" key="1">
    <source>
        <dbReference type="EMBL" id="EET77332.1"/>
    </source>
</evidence>
<comment type="caution">
    <text evidence="1">The sequence shown here is derived from an EMBL/GenBank/DDBJ whole genome shotgun (WGS) entry which is preliminary data.</text>
</comment>
<dbReference type="Proteomes" id="UP000004384">
    <property type="component" value="Unassembled WGS sequence"/>
</dbReference>
<accession>C6R9H5</accession>
<evidence type="ECO:0000313" key="2">
    <source>
        <dbReference type="Proteomes" id="UP000004384"/>
    </source>
</evidence>
<organism evidence="1 2">
    <name type="scientific">Corynebacterium tuberculostearicum SK141</name>
    <dbReference type="NCBI Taxonomy" id="553206"/>
    <lineage>
        <taxon>Bacteria</taxon>
        <taxon>Bacillati</taxon>
        <taxon>Actinomycetota</taxon>
        <taxon>Actinomycetes</taxon>
        <taxon>Mycobacteriales</taxon>
        <taxon>Corynebacteriaceae</taxon>
        <taxon>Corynebacterium</taxon>
    </lineage>
</organism>
<protein>
    <submittedName>
        <fullName evidence="1">Uncharacterized protein</fullName>
    </submittedName>
</protein>
<name>C6R9H5_9CORY</name>
<gene>
    <name evidence="1" type="ORF">CORTU0001_0535</name>
</gene>
<sequence>MDFTFAESKGRPGRKLCFLEPAEKKRTKFDVQPVDVNYFIPLGARKESGFVTG</sequence>
<dbReference type="EMBL" id="ACVP01000020">
    <property type="protein sequence ID" value="EET77332.1"/>
    <property type="molecule type" value="Genomic_DNA"/>
</dbReference>
<reference evidence="1 2" key="1">
    <citation type="submission" date="2009-06" db="EMBL/GenBank/DDBJ databases">
        <authorList>
            <person name="Dodson R."/>
            <person name="Sebastian Y."/>
            <person name="Madupu R."/>
            <person name="Durkin A.S."/>
            <person name="Torralba M."/>
            <person name="Methe B."/>
            <person name="Sutton G.G."/>
            <person name="Strausberg R.L."/>
            <person name="Nelson K.E."/>
        </authorList>
    </citation>
    <scope>NUCLEOTIDE SEQUENCE [LARGE SCALE GENOMIC DNA]</scope>
    <source>
        <strain evidence="1 2">SK141</strain>
    </source>
</reference>
<proteinExistence type="predicted"/>
<dbReference type="AlphaFoldDB" id="C6R9H5"/>